<evidence type="ECO:0000256" key="1">
    <source>
        <dbReference type="SAM" id="Phobius"/>
    </source>
</evidence>
<comment type="caution">
    <text evidence="2">The sequence shown here is derived from an EMBL/GenBank/DDBJ whole genome shotgun (WGS) entry which is preliminary data.</text>
</comment>
<evidence type="ECO:0000313" key="2">
    <source>
        <dbReference type="EMBL" id="OLQ07788.1"/>
    </source>
</evidence>
<protein>
    <submittedName>
        <fullName evidence="2">Uncharacterized protein</fullName>
    </submittedName>
</protein>
<gene>
    <name evidence="2" type="ORF">AK812_SmicGene8800</name>
</gene>
<dbReference type="Proteomes" id="UP000186817">
    <property type="component" value="Unassembled WGS sequence"/>
</dbReference>
<name>A0A1Q9EK83_SYMMI</name>
<proteinExistence type="predicted"/>
<keyword evidence="1" id="KW-0812">Transmembrane</keyword>
<organism evidence="2 3">
    <name type="scientific">Symbiodinium microadriaticum</name>
    <name type="common">Dinoflagellate</name>
    <name type="synonym">Zooxanthella microadriatica</name>
    <dbReference type="NCBI Taxonomy" id="2951"/>
    <lineage>
        <taxon>Eukaryota</taxon>
        <taxon>Sar</taxon>
        <taxon>Alveolata</taxon>
        <taxon>Dinophyceae</taxon>
        <taxon>Suessiales</taxon>
        <taxon>Symbiodiniaceae</taxon>
        <taxon>Symbiodinium</taxon>
    </lineage>
</organism>
<accession>A0A1Q9EK83</accession>
<keyword evidence="1" id="KW-1133">Transmembrane helix</keyword>
<reference evidence="2 3" key="1">
    <citation type="submission" date="2016-02" db="EMBL/GenBank/DDBJ databases">
        <title>Genome analysis of coral dinoflagellate symbionts highlights evolutionary adaptations to a symbiotic lifestyle.</title>
        <authorList>
            <person name="Aranda M."/>
            <person name="Li Y."/>
            <person name="Liew Y.J."/>
            <person name="Baumgarten S."/>
            <person name="Simakov O."/>
            <person name="Wilson M."/>
            <person name="Piel J."/>
            <person name="Ashoor H."/>
            <person name="Bougouffa S."/>
            <person name="Bajic V.B."/>
            <person name="Ryu T."/>
            <person name="Ravasi T."/>
            <person name="Bayer T."/>
            <person name="Micklem G."/>
            <person name="Kim H."/>
            <person name="Bhak J."/>
            <person name="Lajeunesse T.C."/>
            <person name="Voolstra C.R."/>
        </authorList>
    </citation>
    <scope>NUCLEOTIDE SEQUENCE [LARGE SCALE GENOMIC DNA]</scope>
    <source>
        <strain evidence="2 3">CCMP2467</strain>
    </source>
</reference>
<dbReference type="EMBL" id="LSRX01000131">
    <property type="protein sequence ID" value="OLQ07788.1"/>
    <property type="molecule type" value="Genomic_DNA"/>
</dbReference>
<sequence>MDRANAWLARVNAWLLVGISSLVVGLLLWRRGSFPSSTTREVLERPSGNGADKKLPAQTEAGIHACYSGQIHRYHHFPDHSNRMNGQVRSQFCCFQYDYCPRPCPLGVLVRDTDKVTCAGAEVDASAYALGLCPVRAPVKKRLALSAITLEVIPLGRSVLSELTLLARRWTANWVRLLLLLADFAALRTSSRRDAGRSFRTYIPSPLDFD</sequence>
<feature type="transmembrane region" description="Helical" evidence="1">
    <location>
        <begin position="12"/>
        <end position="29"/>
    </location>
</feature>
<keyword evidence="1" id="KW-0472">Membrane</keyword>
<evidence type="ECO:0000313" key="3">
    <source>
        <dbReference type="Proteomes" id="UP000186817"/>
    </source>
</evidence>
<keyword evidence="3" id="KW-1185">Reference proteome</keyword>
<dbReference type="AlphaFoldDB" id="A0A1Q9EK83"/>